<dbReference type="RefSeq" id="WP_014850147.1">
    <property type="nucleotide sequence ID" value="NC_018149.1"/>
</dbReference>
<keyword evidence="3" id="KW-1185">Reference proteome</keyword>
<dbReference type="PATRIC" id="fig|1197325.3.peg.714"/>
<gene>
    <name evidence="2" type="ordered locus">WEN_03305</name>
</gene>
<protein>
    <submittedName>
        <fullName evidence="2">Uncharacterized protein</fullName>
    </submittedName>
</protein>
<dbReference type="Proteomes" id="UP000009005">
    <property type="component" value="Chromosome"/>
</dbReference>
<reference evidence="2 3" key="1">
    <citation type="journal article" date="2012" name="J. Bacteriol.">
        <title>Complete genome sequence of Mycoplasma wenyonii strain Massachusetts.</title>
        <authorList>
            <person name="Dos Santos A.P."/>
            <person name="Guimaraes A.M."/>
            <person name="do Nascimento N.C."/>
            <person name="Sanmiguel P.J."/>
            <person name="Messick J.B."/>
        </authorList>
    </citation>
    <scope>NUCLEOTIDE SEQUENCE [LARGE SCALE GENOMIC DNA]</scope>
    <source>
        <strain evidence="2 3">Massachusetts</strain>
    </source>
</reference>
<name>I6Z737_MYCWM</name>
<dbReference type="HOGENOM" id="CLU_064276_0_0_14"/>
<organism evidence="2 3">
    <name type="scientific">Mycoplasma wenyonii (strain Massachusetts)</name>
    <name type="common">Eperythrozoon wenyonii</name>
    <dbReference type="NCBI Taxonomy" id="1197325"/>
    <lineage>
        <taxon>Bacteria</taxon>
        <taxon>Bacillati</taxon>
        <taxon>Mycoplasmatota</taxon>
        <taxon>Mollicutes</taxon>
        <taxon>Mycoplasmataceae</taxon>
        <taxon>Mycoplasma</taxon>
    </lineage>
</organism>
<keyword evidence="1" id="KW-0175">Coiled coil</keyword>
<dbReference type="AlphaFoldDB" id="I6Z737"/>
<sequence length="289" mass="32760">MDVKNNNIYKLFFKKEVIQSEGEIKNGKGLKGGITLAKISSDKEKSGSAKVKIEEITKEEAKKVWLIIARGEGGSIYLMPSVLSEGNKEKDIWKEGVSDISKWNNNEQQEELDKKLTQSLKGGFAMVRAGENIMEGSGLGRAEELLYTTWLQHKNRGMDFSVLLDDQAQANIFYYNASVVLGKKEEARTIQPRGWFMSSGEIEQWNDKVETFFPLDIQVMGQENKLEETNKDKKKLLQEIKINEKITEVIGVRLDQVVITETGIGRGIEKEIKWGVNVNKPTWTSELLK</sequence>
<dbReference type="KEGG" id="mwe:WEN_03305"/>
<evidence type="ECO:0000313" key="2">
    <source>
        <dbReference type="EMBL" id="AFN65438.1"/>
    </source>
</evidence>
<dbReference type="EMBL" id="CP003703">
    <property type="protein sequence ID" value="AFN65438.1"/>
    <property type="molecule type" value="Genomic_DNA"/>
</dbReference>
<accession>I6Z737</accession>
<feature type="coiled-coil region" evidence="1">
    <location>
        <begin position="219"/>
        <end position="246"/>
    </location>
</feature>
<evidence type="ECO:0000313" key="3">
    <source>
        <dbReference type="Proteomes" id="UP000009005"/>
    </source>
</evidence>
<evidence type="ECO:0000256" key="1">
    <source>
        <dbReference type="SAM" id="Coils"/>
    </source>
</evidence>
<proteinExistence type="predicted"/>